<proteinExistence type="predicted"/>
<dbReference type="OrthoDB" id="2397870at2759"/>
<sequence length="580" mass="66047">MLGSCRQAHFALAMGKDPAAAARGGGLISRPVSDHHDTFNCCDNESLSTEGSVADRATEYYSSTESNRSASEESPFKTLRTGIFLRDELEHARHARRERVASLFKDHGSHLHCERCGVQGKIVQESKGKGKSRYRCRGIVSGKTQCGKTHGINSLETWLNHVSKAETEEDYALATGAKGAKEMQEYLAVQSTYSQEHALEPSLVDIEAANNRGTEDPDQDEHMCDEQFTDYTSKAFIEKTHDFVFQRLLECPHIELSAKKLSIREELKILEVKEGSVKFTLLEDQFDPWKRAHETELGIELRLAKIRKLKRTGNKEVNETYLCNYHGKRRVPKTDCSAQQPEARKMKRKRQSFKCGCKGRITKSRKNVVIDGNQSITTFDILYSIGHNHPVFDKNTAGSRRISQEAKAWIERELLRGVSPKEVMRTSTEALREIRLRDTAAGKRPHRDHYISYMDVYNVYYRVFRKTDEESKGDAEVPAADGSDDGSEDEEEDVFVKEEEDDSADDSGVSCTMRSDEESEPSQMERLLLLKKLRGEMKCRRAKRMKTERSDEESTKQLKSEFGERLDKESMNDSRVLLTE</sequence>
<protein>
    <submittedName>
        <fullName evidence="2">Uncharacterized protein</fullName>
    </submittedName>
</protein>
<evidence type="ECO:0000313" key="2">
    <source>
        <dbReference type="EMBL" id="GJJ71117.1"/>
    </source>
</evidence>
<dbReference type="Proteomes" id="UP000827284">
    <property type="component" value="Unassembled WGS sequence"/>
</dbReference>
<feature type="region of interest" description="Disordered" evidence="1">
    <location>
        <begin position="539"/>
        <end position="580"/>
    </location>
</feature>
<reference evidence="2" key="1">
    <citation type="submission" date="2021-11" db="EMBL/GenBank/DDBJ databases">
        <authorList>
            <person name="Herlambang A."/>
            <person name="Guo Y."/>
            <person name="Takashima Y."/>
            <person name="Nishizawa T."/>
        </authorList>
    </citation>
    <scope>NUCLEOTIDE SEQUENCE</scope>
    <source>
        <strain evidence="2">E1425</strain>
    </source>
</reference>
<feature type="compositionally biased region" description="Basic and acidic residues" evidence="1">
    <location>
        <begin position="539"/>
        <end position="572"/>
    </location>
</feature>
<keyword evidence="3" id="KW-1185">Reference proteome</keyword>
<comment type="caution">
    <text evidence="2">The sequence shown here is derived from an EMBL/GenBank/DDBJ whole genome shotgun (WGS) entry which is preliminary data.</text>
</comment>
<name>A0A9P3H7F0_9FUNG</name>
<evidence type="ECO:0000313" key="3">
    <source>
        <dbReference type="Proteomes" id="UP000827284"/>
    </source>
</evidence>
<gene>
    <name evidence="2" type="ORF">EMPS_03467</name>
</gene>
<evidence type="ECO:0000256" key="1">
    <source>
        <dbReference type="SAM" id="MobiDB-lite"/>
    </source>
</evidence>
<organism evidence="2 3">
    <name type="scientific">Entomortierella parvispora</name>
    <dbReference type="NCBI Taxonomy" id="205924"/>
    <lineage>
        <taxon>Eukaryota</taxon>
        <taxon>Fungi</taxon>
        <taxon>Fungi incertae sedis</taxon>
        <taxon>Mucoromycota</taxon>
        <taxon>Mortierellomycotina</taxon>
        <taxon>Mortierellomycetes</taxon>
        <taxon>Mortierellales</taxon>
        <taxon>Mortierellaceae</taxon>
        <taxon>Entomortierella</taxon>
    </lineage>
</organism>
<accession>A0A9P3H7F0</accession>
<feature type="compositionally biased region" description="Acidic residues" evidence="1">
    <location>
        <begin position="482"/>
        <end position="505"/>
    </location>
</feature>
<dbReference type="EMBL" id="BQFW01000004">
    <property type="protein sequence ID" value="GJJ71117.1"/>
    <property type="molecule type" value="Genomic_DNA"/>
</dbReference>
<dbReference type="AlphaFoldDB" id="A0A9P3H7F0"/>
<reference evidence="2" key="2">
    <citation type="journal article" date="2022" name="Microbiol. Resour. Announc.">
        <title>Whole-Genome Sequence of Entomortierella parvispora E1425, a Mucoromycotan Fungus Associated with Burkholderiaceae-Related Endosymbiotic Bacteria.</title>
        <authorList>
            <person name="Herlambang A."/>
            <person name="Guo Y."/>
            <person name="Takashima Y."/>
            <person name="Narisawa K."/>
            <person name="Ohta H."/>
            <person name="Nishizawa T."/>
        </authorList>
    </citation>
    <scope>NUCLEOTIDE SEQUENCE</scope>
    <source>
        <strain evidence="2">E1425</strain>
    </source>
</reference>
<feature type="region of interest" description="Disordered" evidence="1">
    <location>
        <begin position="470"/>
        <end position="524"/>
    </location>
</feature>